<reference evidence="2 3" key="1">
    <citation type="submission" date="2018-05" db="EMBL/GenBank/DDBJ databases">
        <title>Oceanovita maritima gen. nov., sp. nov., a marine bacterium in the family Rhodobacteraceae isolated from surface seawater of Lundu port Xiamen, China.</title>
        <authorList>
            <person name="Hetharua B.H."/>
            <person name="Min D."/>
            <person name="Liao H."/>
            <person name="Tian Y."/>
        </authorList>
    </citation>
    <scope>NUCLEOTIDE SEQUENCE [LARGE SCALE GENOMIC DNA]</scope>
    <source>
        <strain evidence="2 3">FSX-11</strain>
    </source>
</reference>
<dbReference type="Proteomes" id="UP000248012">
    <property type="component" value="Unassembled WGS sequence"/>
</dbReference>
<dbReference type="SUPFAM" id="SSF47473">
    <property type="entry name" value="EF-hand"/>
    <property type="match status" value="1"/>
</dbReference>
<feature type="domain" description="EF-hand" evidence="1">
    <location>
        <begin position="15"/>
        <end position="32"/>
    </location>
</feature>
<feature type="domain" description="EF-hand" evidence="1">
    <location>
        <begin position="40"/>
        <end position="57"/>
    </location>
</feature>
<dbReference type="GO" id="GO:0005509">
    <property type="term" value="F:calcium ion binding"/>
    <property type="evidence" value="ECO:0007669"/>
    <property type="project" value="InterPro"/>
</dbReference>
<dbReference type="InterPro" id="IPR018247">
    <property type="entry name" value="EF_Hand_1_Ca_BS"/>
</dbReference>
<evidence type="ECO:0000313" key="3">
    <source>
        <dbReference type="Proteomes" id="UP000248012"/>
    </source>
</evidence>
<evidence type="ECO:0000313" key="2">
    <source>
        <dbReference type="EMBL" id="PYC49445.1"/>
    </source>
</evidence>
<accession>A0A2V4MRN4</accession>
<proteinExistence type="predicted"/>
<dbReference type="OrthoDB" id="5470953at2"/>
<dbReference type="InterPro" id="IPR011992">
    <property type="entry name" value="EF-hand-dom_pair"/>
</dbReference>
<dbReference type="Pfam" id="PF13202">
    <property type="entry name" value="EF-hand_5"/>
    <property type="match status" value="2"/>
</dbReference>
<gene>
    <name evidence="2" type="ORF">DI396_00420</name>
</gene>
<dbReference type="Gene3D" id="1.10.238.10">
    <property type="entry name" value="EF-hand"/>
    <property type="match status" value="1"/>
</dbReference>
<organism evidence="2 3">
    <name type="scientific">Litorivita pollutaquae</name>
    <dbReference type="NCBI Taxonomy" id="2200892"/>
    <lineage>
        <taxon>Bacteria</taxon>
        <taxon>Pseudomonadati</taxon>
        <taxon>Pseudomonadota</taxon>
        <taxon>Alphaproteobacteria</taxon>
        <taxon>Rhodobacterales</taxon>
        <taxon>Paracoccaceae</taxon>
        <taxon>Litorivita</taxon>
    </lineage>
</organism>
<comment type="caution">
    <text evidence="2">The sequence shown here is derived from an EMBL/GenBank/DDBJ whole genome shotgun (WGS) entry which is preliminary data.</text>
</comment>
<dbReference type="PROSITE" id="PS00018">
    <property type="entry name" value="EF_HAND_1"/>
    <property type="match status" value="2"/>
</dbReference>
<dbReference type="InterPro" id="IPR002048">
    <property type="entry name" value="EF_hand_dom"/>
</dbReference>
<keyword evidence="3" id="KW-1185">Reference proteome</keyword>
<evidence type="ECO:0000259" key="1">
    <source>
        <dbReference type="Pfam" id="PF13202"/>
    </source>
</evidence>
<dbReference type="EMBL" id="QFVT01000001">
    <property type="protein sequence ID" value="PYC49445.1"/>
    <property type="molecule type" value="Genomic_DNA"/>
</dbReference>
<sequence length="71" mass="7274">MGAMTLPAMAQEAAEIDANGDGVMTLDEVQAVYGDVTAESFSAADENKDGALDDDEMVAAQEAGILPKPAE</sequence>
<name>A0A2V4MRN4_9RHOB</name>
<protein>
    <recommendedName>
        <fullName evidence="1">EF-hand domain-containing protein</fullName>
    </recommendedName>
</protein>
<dbReference type="AlphaFoldDB" id="A0A2V4MRN4"/>